<accession>A0ABQ7CI33</accession>
<proteinExistence type="predicted"/>
<organism evidence="1 2">
    <name type="scientific">Brassica cretica</name>
    <name type="common">Mustard</name>
    <dbReference type="NCBI Taxonomy" id="69181"/>
    <lineage>
        <taxon>Eukaryota</taxon>
        <taxon>Viridiplantae</taxon>
        <taxon>Streptophyta</taxon>
        <taxon>Embryophyta</taxon>
        <taxon>Tracheophyta</taxon>
        <taxon>Spermatophyta</taxon>
        <taxon>Magnoliopsida</taxon>
        <taxon>eudicotyledons</taxon>
        <taxon>Gunneridae</taxon>
        <taxon>Pentapetalae</taxon>
        <taxon>rosids</taxon>
        <taxon>malvids</taxon>
        <taxon>Brassicales</taxon>
        <taxon>Brassicaceae</taxon>
        <taxon>Brassiceae</taxon>
        <taxon>Brassica</taxon>
    </lineage>
</organism>
<dbReference type="Proteomes" id="UP000266723">
    <property type="component" value="Unassembled WGS sequence"/>
</dbReference>
<comment type="caution">
    <text evidence="1">The sequence shown here is derived from an EMBL/GenBank/DDBJ whole genome shotgun (WGS) entry which is preliminary data.</text>
</comment>
<sequence length="139" mass="15748">GKWNHYPQNFEIRIRASGLVSHSISRARSSAMFSARENPTANVNMQNLFVQIFERKRRIVEQVKQQVDLFDHHLASKCLLAGVSPPSWLWPPSMPSETSGSTSFLLNFSPAMSISLFLVLEGFSEILNGVRVPKHHLIF</sequence>
<evidence type="ECO:0000313" key="1">
    <source>
        <dbReference type="EMBL" id="KAF3551599.1"/>
    </source>
</evidence>
<name>A0ABQ7CI33_BRACR</name>
<reference evidence="1 2" key="1">
    <citation type="journal article" date="2020" name="BMC Genomics">
        <title>Intraspecific diversification of the crop wild relative Brassica cretica Lam. using demographic model selection.</title>
        <authorList>
            <person name="Kioukis A."/>
            <person name="Michalopoulou V.A."/>
            <person name="Briers L."/>
            <person name="Pirintsos S."/>
            <person name="Studholme D.J."/>
            <person name="Pavlidis P."/>
            <person name="Sarris P.F."/>
        </authorList>
    </citation>
    <scope>NUCLEOTIDE SEQUENCE [LARGE SCALE GENOMIC DNA]</scope>
    <source>
        <strain evidence="2">cv. PFS-1207/04</strain>
    </source>
</reference>
<protein>
    <submittedName>
        <fullName evidence="1">Uncharacterized protein</fullName>
    </submittedName>
</protein>
<dbReference type="EMBL" id="QGKV02000832">
    <property type="protein sequence ID" value="KAF3551599.1"/>
    <property type="molecule type" value="Genomic_DNA"/>
</dbReference>
<evidence type="ECO:0000313" key="2">
    <source>
        <dbReference type="Proteomes" id="UP000266723"/>
    </source>
</evidence>
<gene>
    <name evidence="1" type="ORF">DY000_02001287</name>
</gene>
<keyword evidence="2" id="KW-1185">Reference proteome</keyword>
<feature type="non-terminal residue" evidence="1">
    <location>
        <position position="1"/>
    </location>
</feature>